<keyword evidence="1" id="KW-1133">Transmembrane helix</keyword>
<feature type="transmembrane region" description="Helical" evidence="1">
    <location>
        <begin position="91"/>
        <end position="113"/>
    </location>
</feature>
<organism evidence="2 3">
    <name type="scientific">Deinococcus puniceus</name>
    <dbReference type="NCBI Taxonomy" id="1182568"/>
    <lineage>
        <taxon>Bacteria</taxon>
        <taxon>Thermotogati</taxon>
        <taxon>Deinococcota</taxon>
        <taxon>Deinococci</taxon>
        <taxon>Deinococcales</taxon>
        <taxon>Deinococcaceae</taxon>
        <taxon>Deinococcus</taxon>
    </lineage>
</organism>
<dbReference type="PATRIC" id="fig|1182568.3.peg.2049"/>
<accession>A0A172TAS9</accession>
<dbReference type="AlphaFoldDB" id="A0A172TAS9"/>
<dbReference type="RefSeq" id="WP_064015104.1">
    <property type="nucleotide sequence ID" value="NZ_CP011387.1"/>
</dbReference>
<evidence type="ECO:0000256" key="1">
    <source>
        <dbReference type="SAM" id="Phobius"/>
    </source>
</evidence>
<keyword evidence="1" id="KW-0812">Transmembrane</keyword>
<evidence type="ECO:0000313" key="3">
    <source>
        <dbReference type="Proteomes" id="UP000077363"/>
    </source>
</evidence>
<name>A0A172TAS9_9DEIO</name>
<dbReference type="KEGG" id="dpu:SU48_09830"/>
<proteinExistence type="predicted"/>
<feature type="transmembrane region" description="Helical" evidence="1">
    <location>
        <begin position="46"/>
        <end position="65"/>
    </location>
</feature>
<dbReference type="OrthoDB" id="72237at2"/>
<dbReference type="InterPro" id="IPR006311">
    <property type="entry name" value="TAT_signal"/>
</dbReference>
<reference evidence="2 3" key="1">
    <citation type="submission" date="2015-01" db="EMBL/GenBank/DDBJ databases">
        <title>Deinococcus puniceus/DY1/ whole genome sequencing.</title>
        <authorList>
            <person name="Kim M.K."/>
            <person name="Srinivasan S."/>
            <person name="Lee J.-J."/>
        </authorList>
    </citation>
    <scope>NUCLEOTIDE SEQUENCE [LARGE SCALE GENOMIC DNA]</scope>
    <source>
        <strain evidence="2 3">DY1</strain>
    </source>
</reference>
<dbReference type="EMBL" id="CP011387">
    <property type="protein sequence ID" value="ANE44027.1"/>
    <property type="molecule type" value="Genomic_DNA"/>
</dbReference>
<dbReference type="STRING" id="1182568.SU48_09830"/>
<sequence length="117" mass="11812">MTNSLQPQSRWQAAAELAGRGILYGLGAAAVGAGLGYALGRGLPGALAGLNWAGIVLCLLAGLMIKGSFDTSAAEAAGRGRLGQGTRRAELPFAPMLLALVAGGVCFVLAWLFNNLA</sequence>
<evidence type="ECO:0000313" key="2">
    <source>
        <dbReference type="EMBL" id="ANE44027.1"/>
    </source>
</evidence>
<keyword evidence="3" id="KW-1185">Reference proteome</keyword>
<dbReference type="PROSITE" id="PS51318">
    <property type="entry name" value="TAT"/>
    <property type="match status" value="1"/>
</dbReference>
<feature type="transmembrane region" description="Helical" evidence="1">
    <location>
        <begin position="21"/>
        <end position="40"/>
    </location>
</feature>
<keyword evidence="1" id="KW-0472">Membrane</keyword>
<dbReference type="Proteomes" id="UP000077363">
    <property type="component" value="Chromosome"/>
</dbReference>
<protein>
    <submittedName>
        <fullName evidence="2">Uncharacterized protein</fullName>
    </submittedName>
</protein>
<gene>
    <name evidence="2" type="ORF">SU48_09830</name>
</gene>